<evidence type="ECO:0000313" key="4">
    <source>
        <dbReference type="EMBL" id="MBC3536515.1"/>
    </source>
</evidence>
<evidence type="ECO:0000256" key="1">
    <source>
        <dbReference type="ARBA" id="ARBA00022679"/>
    </source>
</evidence>
<dbReference type="NCBIfam" id="NF011405">
    <property type="entry name" value="PRK14830.1"/>
    <property type="match status" value="1"/>
</dbReference>
<comment type="cofactor">
    <cofactor evidence="2">
        <name>Mg(2+)</name>
        <dbReference type="ChEBI" id="CHEBI:18420"/>
    </cofactor>
    <text evidence="2">Binds 2 magnesium ions per subunit.</text>
</comment>
<dbReference type="InterPro" id="IPR036424">
    <property type="entry name" value="UPP_synth-like_sf"/>
</dbReference>
<keyword evidence="5" id="KW-1185">Reference proteome</keyword>
<dbReference type="HAMAP" id="MF_01139">
    <property type="entry name" value="ISPT"/>
    <property type="match status" value="1"/>
</dbReference>
<reference evidence="4 5" key="1">
    <citation type="submission" date="2020-08" db="EMBL/GenBank/DDBJ databases">
        <authorList>
            <person name="Liu C."/>
            <person name="Sun Q."/>
        </authorList>
    </citation>
    <scope>NUCLEOTIDE SEQUENCE [LARGE SCALE GENOMIC DNA]</scope>
    <source>
        <strain evidence="4 5">NSJ-59</strain>
    </source>
</reference>
<dbReference type="RefSeq" id="WP_186502671.1">
    <property type="nucleotide sequence ID" value="NZ_JACOGK010000009.1"/>
</dbReference>
<comment type="function">
    <text evidence="2">Catalyzes the condensation of isopentenyl diphosphate (IPP) with allylic pyrophosphates generating different type of terpenoids.</text>
</comment>
<comment type="similarity">
    <text evidence="2">Belongs to the UPP synthase family.</text>
</comment>
<comment type="subunit">
    <text evidence="2">Homodimer.</text>
</comment>
<feature type="region of interest" description="Disordered" evidence="3">
    <location>
        <begin position="1"/>
        <end position="30"/>
    </location>
</feature>
<keyword evidence="2" id="KW-0460">Magnesium</keyword>
<feature type="binding site" evidence="2">
    <location>
        <position position="43"/>
    </location>
    <ligand>
        <name>Mg(2+)</name>
        <dbReference type="ChEBI" id="CHEBI:18420"/>
    </ligand>
</feature>
<feature type="binding site" evidence="2">
    <location>
        <position position="48"/>
    </location>
    <ligand>
        <name>substrate</name>
    </ligand>
</feature>
<feature type="binding site" evidence="2">
    <location>
        <position position="211"/>
    </location>
    <ligand>
        <name>substrate</name>
    </ligand>
</feature>
<dbReference type="SUPFAM" id="SSF64005">
    <property type="entry name" value="Undecaprenyl diphosphate synthase"/>
    <property type="match status" value="1"/>
</dbReference>
<dbReference type="Proteomes" id="UP000606870">
    <property type="component" value="Unassembled WGS sequence"/>
</dbReference>
<feature type="active site" evidence="2">
    <location>
        <position position="43"/>
    </location>
</feature>
<dbReference type="Gene3D" id="3.40.1180.10">
    <property type="entry name" value="Decaprenyl diphosphate synthase-like"/>
    <property type="match status" value="1"/>
</dbReference>
<feature type="binding site" evidence="2">
    <location>
        <begin position="88"/>
        <end position="90"/>
    </location>
    <ligand>
        <name>substrate</name>
    </ligand>
</feature>
<accession>A0ABR6VGS2</accession>
<feature type="compositionally biased region" description="Polar residues" evidence="3">
    <location>
        <begin position="14"/>
        <end position="23"/>
    </location>
</feature>
<feature type="binding site" evidence="2">
    <location>
        <position position="94"/>
    </location>
    <ligand>
        <name>substrate</name>
    </ligand>
</feature>
<feature type="binding site" evidence="2">
    <location>
        <position position="60"/>
    </location>
    <ligand>
        <name>substrate</name>
    </ligand>
</feature>
<feature type="binding site" evidence="2">
    <location>
        <position position="230"/>
    </location>
    <ligand>
        <name>Mg(2+)</name>
        <dbReference type="ChEBI" id="CHEBI:18420"/>
    </ligand>
</feature>
<evidence type="ECO:0000256" key="3">
    <source>
        <dbReference type="SAM" id="MobiDB-lite"/>
    </source>
</evidence>
<dbReference type="NCBIfam" id="TIGR00055">
    <property type="entry name" value="uppS"/>
    <property type="match status" value="1"/>
</dbReference>
<sequence length="264" mass="29992">MFDTFLKKRPSGQDAVTPSTDSEVTADMLDPDNIPRHVAIIMDGNGRWAKRQGKPRTYGHHAGADTLKRIVVAAGELGIQVLSVYAFSTENWKRPETEVTYIMKLMNEYLSKNLLELDEHNVRLHFLGDLSRLHPILQKSFAAAEEKMKNNTGLVLNVAVNYGGRMELTRAARRLAEDVQAGTLQPEDIQEDTLASYLYTAPENDVDLLIRPGSDKRVSNFLLWQLAYAEFWYTDLCWPDFTKETLIEAILSFQGRERRFGGLK</sequence>
<organism evidence="4 5">
    <name type="scientific">Megasphaera hominis</name>
    <dbReference type="NCBI Taxonomy" id="159836"/>
    <lineage>
        <taxon>Bacteria</taxon>
        <taxon>Bacillati</taxon>
        <taxon>Bacillota</taxon>
        <taxon>Negativicutes</taxon>
        <taxon>Veillonellales</taxon>
        <taxon>Veillonellaceae</taxon>
        <taxon>Megasphaera</taxon>
    </lineage>
</organism>
<dbReference type="EC" id="2.5.1.-" evidence="2"/>
<dbReference type="PANTHER" id="PTHR10291">
    <property type="entry name" value="DEHYDRODOLICHYL DIPHOSPHATE SYNTHASE FAMILY MEMBER"/>
    <property type="match status" value="1"/>
</dbReference>
<feature type="active site" description="Proton acceptor" evidence="2">
    <location>
        <position position="91"/>
    </location>
</feature>
<dbReference type="EMBL" id="JACOGK010000009">
    <property type="protein sequence ID" value="MBC3536515.1"/>
    <property type="molecule type" value="Genomic_DNA"/>
</dbReference>
<protein>
    <recommendedName>
        <fullName evidence="2">Isoprenyl transferase</fullName>
        <ecNumber evidence="2">2.5.1.-</ecNumber>
    </recommendedName>
</protein>
<dbReference type="PANTHER" id="PTHR10291:SF0">
    <property type="entry name" value="DEHYDRODOLICHYL DIPHOSPHATE SYNTHASE 2"/>
    <property type="match status" value="1"/>
</dbReference>
<gene>
    <name evidence="4" type="ORF">H8J70_04520</name>
</gene>
<feature type="binding site" evidence="2">
    <location>
        <position position="92"/>
    </location>
    <ligand>
        <name>substrate</name>
    </ligand>
</feature>
<keyword evidence="2" id="KW-0479">Metal-binding</keyword>
<dbReference type="Pfam" id="PF01255">
    <property type="entry name" value="Prenyltransf"/>
    <property type="match status" value="1"/>
</dbReference>
<evidence type="ECO:0000313" key="5">
    <source>
        <dbReference type="Proteomes" id="UP000606870"/>
    </source>
</evidence>
<dbReference type="InterPro" id="IPR001441">
    <property type="entry name" value="UPP_synth-like"/>
</dbReference>
<dbReference type="CDD" id="cd00475">
    <property type="entry name" value="Cis_IPPS"/>
    <property type="match status" value="1"/>
</dbReference>
<keyword evidence="1 2" id="KW-0808">Transferase</keyword>
<feature type="binding site" evidence="2">
    <location>
        <begin position="217"/>
        <end position="219"/>
    </location>
    <ligand>
        <name>substrate</name>
    </ligand>
</feature>
<comment type="caution">
    <text evidence="4">The sequence shown here is derived from an EMBL/GenBank/DDBJ whole genome shotgun (WGS) entry which is preliminary data.</text>
</comment>
<dbReference type="GO" id="GO:0016740">
    <property type="term" value="F:transferase activity"/>
    <property type="evidence" value="ECO:0007669"/>
    <property type="project" value="UniProtKB-KW"/>
</dbReference>
<feature type="binding site" evidence="2">
    <location>
        <position position="56"/>
    </location>
    <ligand>
        <name>substrate</name>
    </ligand>
</feature>
<feature type="binding site" evidence="2">
    <location>
        <begin position="44"/>
        <end position="47"/>
    </location>
    <ligand>
        <name>substrate</name>
    </ligand>
</feature>
<evidence type="ECO:0000256" key="2">
    <source>
        <dbReference type="HAMAP-Rule" id="MF_01139"/>
    </source>
</evidence>
<name>A0ABR6VGS2_9FIRM</name>
<proteinExistence type="inferred from homology"/>